<feature type="compositionally biased region" description="Basic and acidic residues" evidence="1">
    <location>
        <begin position="156"/>
        <end position="172"/>
    </location>
</feature>
<dbReference type="PANTHER" id="PTHR23325:SF1">
    <property type="entry name" value="SERUM RESPONSE FACTOR-BINDING PROTEIN 1"/>
    <property type="match status" value="1"/>
</dbReference>
<feature type="compositionally biased region" description="Basic and acidic residues" evidence="1">
    <location>
        <begin position="133"/>
        <end position="143"/>
    </location>
</feature>
<reference evidence="2" key="1">
    <citation type="submission" date="2025-08" db="UniProtKB">
        <authorList>
            <consortium name="Ensembl"/>
        </authorList>
    </citation>
    <scope>IDENTIFICATION</scope>
</reference>
<protein>
    <recommendedName>
        <fullName evidence="4">Serum response factor-binding protein 1</fullName>
    </recommendedName>
</protein>
<dbReference type="GO" id="GO:0030490">
    <property type="term" value="P:maturation of SSU-rRNA"/>
    <property type="evidence" value="ECO:0007669"/>
    <property type="project" value="TreeGrafter"/>
</dbReference>
<keyword evidence="3" id="KW-1185">Reference proteome</keyword>
<name>A0A8C6S4T4_9GOBI</name>
<evidence type="ECO:0008006" key="4">
    <source>
        <dbReference type="Google" id="ProtNLM"/>
    </source>
</evidence>
<dbReference type="PANTHER" id="PTHR23325">
    <property type="entry name" value="SERUM RESPONSE FACTOR-BINDING"/>
    <property type="match status" value="1"/>
</dbReference>
<dbReference type="AlphaFoldDB" id="A0A8C6S4T4"/>
<feature type="compositionally biased region" description="Polar residues" evidence="1">
    <location>
        <begin position="317"/>
        <end position="327"/>
    </location>
</feature>
<feature type="compositionally biased region" description="Basic and acidic residues" evidence="1">
    <location>
        <begin position="201"/>
        <end position="216"/>
    </location>
</feature>
<dbReference type="Proteomes" id="UP000694523">
    <property type="component" value="Unplaced"/>
</dbReference>
<feature type="region of interest" description="Disordered" evidence="1">
    <location>
        <begin position="133"/>
        <end position="172"/>
    </location>
</feature>
<dbReference type="Ensembl" id="ENSNMLT00000000389.1">
    <property type="protein sequence ID" value="ENSNMLP00000000322.1"/>
    <property type="gene ID" value="ENSNMLG00000000272.1"/>
</dbReference>
<dbReference type="InterPro" id="IPR037393">
    <property type="entry name" value="Bud22/SRFB1"/>
</dbReference>
<accession>A0A8C6S4T4</accession>
<dbReference type="GO" id="GO:0005634">
    <property type="term" value="C:nucleus"/>
    <property type="evidence" value="ECO:0007669"/>
    <property type="project" value="TreeGrafter"/>
</dbReference>
<feature type="compositionally biased region" description="Basic and acidic residues" evidence="1">
    <location>
        <begin position="307"/>
        <end position="316"/>
    </location>
</feature>
<evidence type="ECO:0000256" key="1">
    <source>
        <dbReference type="SAM" id="MobiDB-lite"/>
    </source>
</evidence>
<reference evidence="2" key="2">
    <citation type="submission" date="2025-09" db="UniProtKB">
        <authorList>
            <consortium name="Ensembl"/>
        </authorList>
    </citation>
    <scope>IDENTIFICATION</scope>
</reference>
<sequence>PLHPPLADSVKQDSVLNLNNEVVKMRKEVKRVRALIIRKLTRHISALKKKKGKDADIERNQRRVARLLEEIHAIKTLVPDKVTKTALQENLIFEQVCKDPESSISDRAIARIATHPQFSKKIDGIKAAVKVFKEERSKEEKSSGKKKVEKTKKQRPHTDAAKESNDAEDKTVRSNIMKHCEADFVEASLDSSLSIIKVKVEQKSQEQETPKTDNRNKKISLVKHVEKTKPQNKSVEKKIAPKLLEVPLKSDMKAESDLDLSDGDEKEYFDDSTEERFHKQSSAESEESDNDFFVGKVSKFKKKKTKSTVEEVKKTLGESSNNPAQTDKVQRELEELESRLKSKVTSLNSVFCASLARSKTGKASDRNIDLDYVSQKEARGRSMFSHQVPAQPLHPSWEASKKRKEQQGQILAFQGKR</sequence>
<evidence type="ECO:0000313" key="2">
    <source>
        <dbReference type="Ensembl" id="ENSNMLP00000000322.1"/>
    </source>
</evidence>
<feature type="compositionally biased region" description="Basic residues" evidence="1">
    <location>
        <begin position="144"/>
        <end position="155"/>
    </location>
</feature>
<feature type="region of interest" description="Disordered" evidence="1">
    <location>
        <begin position="201"/>
        <end position="331"/>
    </location>
</feature>
<dbReference type="GO" id="GO:0030686">
    <property type="term" value="C:90S preribosome"/>
    <property type="evidence" value="ECO:0007669"/>
    <property type="project" value="TreeGrafter"/>
</dbReference>
<organism evidence="2 3">
    <name type="scientific">Neogobius melanostomus</name>
    <name type="common">round goby</name>
    <dbReference type="NCBI Taxonomy" id="47308"/>
    <lineage>
        <taxon>Eukaryota</taxon>
        <taxon>Metazoa</taxon>
        <taxon>Chordata</taxon>
        <taxon>Craniata</taxon>
        <taxon>Vertebrata</taxon>
        <taxon>Euteleostomi</taxon>
        <taxon>Actinopterygii</taxon>
        <taxon>Neopterygii</taxon>
        <taxon>Teleostei</taxon>
        <taxon>Neoteleostei</taxon>
        <taxon>Acanthomorphata</taxon>
        <taxon>Gobiaria</taxon>
        <taxon>Gobiiformes</taxon>
        <taxon>Gobioidei</taxon>
        <taxon>Gobiidae</taxon>
        <taxon>Benthophilinae</taxon>
        <taxon>Neogobiini</taxon>
        <taxon>Neogobius</taxon>
    </lineage>
</organism>
<feature type="compositionally biased region" description="Basic and acidic residues" evidence="1">
    <location>
        <begin position="223"/>
        <end position="239"/>
    </location>
</feature>
<feature type="region of interest" description="Disordered" evidence="1">
    <location>
        <begin position="379"/>
        <end position="417"/>
    </location>
</feature>
<proteinExistence type="predicted"/>
<evidence type="ECO:0000313" key="3">
    <source>
        <dbReference type="Proteomes" id="UP000694523"/>
    </source>
</evidence>
<feature type="compositionally biased region" description="Acidic residues" evidence="1">
    <location>
        <begin position="257"/>
        <end position="273"/>
    </location>
</feature>